<dbReference type="EMBL" id="QJJK01000022">
    <property type="protein sequence ID" value="PXW50934.1"/>
    <property type="molecule type" value="Genomic_DNA"/>
</dbReference>
<proteinExistence type="predicted"/>
<dbReference type="RefSeq" id="WP_146227610.1">
    <property type="nucleotide sequence ID" value="NZ_JAHBRY010000004.1"/>
</dbReference>
<protein>
    <submittedName>
        <fullName evidence="1">Uncharacterized protein</fullName>
    </submittedName>
</protein>
<evidence type="ECO:0000313" key="1">
    <source>
        <dbReference type="EMBL" id="PXW50934.1"/>
    </source>
</evidence>
<accession>A0A2V3TR00</accession>
<name>A0A2V3TR00_9HYPH</name>
<reference evidence="1 2" key="1">
    <citation type="submission" date="2018-05" db="EMBL/GenBank/DDBJ databases">
        <title>Genomic Encyclopedia of Type Strains, Phase IV (KMG-IV): sequencing the most valuable type-strain genomes for metagenomic binning, comparative biology and taxonomic classification.</title>
        <authorList>
            <person name="Goeker M."/>
        </authorList>
    </citation>
    <scope>NUCLEOTIDE SEQUENCE [LARGE SCALE GENOMIC DNA]</scope>
    <source>
        <strain evidence="1 2">DSM 6462</strain>
    </source>
</reference>
<comment type="caution">
    <text evidence="1">The sequence shown here is derived from an EMBL/GenBank/DDBJ whole genome shotgun (WGS) entry which is preliminary data.</text>
</comment>
<dbReference type="AlphaFoldDB" id="A0A2V3TR00"/>
<organism evidence="1 2">
    <name type="scientific">Chelatococcus asaccharovorans</name>
    <dbReference type="NCBI Taxonomy" id="28210"/>
    <lineage>
        <taxon>Bacteria</taxon>
        <taxon>Pseudomonadati</taxon>
        <taxon>Pseudomonadota</taxon>
        <taxon>Alphaproteobacteria</taxon>
        <taxon>Hyphomicrobiales</taxon>
        <taxon>Chelatococcaceae</taxon>
        <taxon>Chelatococcus</taxon>
    </lineage>
</organism>
<keyword evidence="2" id="KW-1185">Reference proteome</keyword>
<evidence type="ECO:0000313" key="2">
    <source>
        <dbReference type="Proteomes" id="UP000248021"/>
    </source>
</evidence>
<gene>
    <name evidence="1" type="ORF">C7450_12245</name>
</gene>
<dbReference type="Proteomes" id="UP000248021">
    <property type="component" value="Unassembled WGS sequence"/>
</dbReference>
<sequence length="230" mass="25725">MTVEFVGGVPVVRRSAAPPSRATLGGRRRSTGQADPDAHLLLRCGIDNLLRLLESPAQAEDEKELLCVIMSFEDICWTKPIARSRMRAFSAFYREVCTRLFGNDPVPASRLPKVAAFIDFATPFPEKRKVHGTRLFISSFWLVGKDQASMLPSVLPRYIEVKHRGKMRTGSINCRTVVSGSNTPPLGEYAAKQASYARQVARVEDCFVIQPGAFKQRLERARRRTQESAD</sequence>